<keyword evidence="6 12" id="KW-0274">FAD</keyword>
<dbReference type="PRINTS" id="PR00147">
    <property type="entry name" value="DNAPHOTLYASE"/>
</dbReference>
<evidence type="ECO:0000256" key="11">
    <source>
        <dbReference type="ARBA" id="ARBA00083107"/>
    </source>
</evidence>
<protein>
    <recommendedName>
        <fullName evidence="4">Deoxyribodipyrimidine photo-lyase</fullName>
        <ecNumber evidence="3">4.1.99.3</ecNumber>
    </recommendedName>
    <alternativeName>
        <fullName evidence="8">DNA photolyase</fullName>
    </alternativeName>
    <alternativeName>
        <fullName evidence="11">Photoreactivating enzyme</fullName>
    </alternativeName>
</protein>
<dbReference type="Pfam" id="PF00875">
    <property type="entry name" value="DNA_photolyase"/>
    <property type="match status" value="1"/>
</dbReference>
<dbReference type="InterPro" id="IPR005101">
    <property type="entry name" value="Cryptochr/Photolyase_FAD-bd"/>
</dbReference>
<dbReference type="InterPro" id="IPR036134">
    <property type="entry name" value="Crypto/Photolyase_FAD-like_sf"/>
</dbReference>
<dbReference type="EMBL" id="AKKN01000003">
    <property type="protein sequence ID" value="EKT60925.1"/>
    <property type="molecule type" value="Genomic_DNA"/>
</dbReference>
<dbReference type="PROSITE" id="PS51645">
    <property type="entry name" value="PHR_CRY_ALPHA_BETA"/>
    <property type="match status" value="1"/>
</dbReference>
<feature type="site" description="Electron transfer via tryptophanyl radical" evidence="13">
    <location>
        <position position="361"/>
    </location>
</feature>
<dbReference type="InterPro" id="IPR018394">
    <property type="entry name" value="DNA_photolyase_1_CS_C"/>
</dbReference>
<feature type="binding site" evidence="12">
    <location>
        <position position="222"/>
    </location>
    <ligand>
        <name>FAD</name>
        <dbReference type="ChEBI" id="CHEBI:57692"/>
    </ligand>
</feature>
<evidence type="ECO:0000259" key="15">
    <source>
        <dbReference type="PROSITE" id="PS51645"/>
    </source>
</evidence>
<dbReference type="Pfam" id="PF03441">
    <property type="entry name" value="FAD_binding_7"/>
    <property type="match status" value="1"/>
</dbReference>
<dbReference type="GO" id="GO:0003904">
    <property type="term" value="F:deoxyribodipyrimidine photo-lyase activity"/>
    <property type="evidence" value="ECO:0007669"/>
    <property type="project" value="UniProtKB-EC"/>
</dbReference>
<name>K8WXK2_9GAMM</name>
<feature type="site" description="Electron transfer via tryptophanyl radical" evidence="13">
    <location>
        <position position="384"/>
    </location>
</feature>
<dbReference type="InterPro" id="IPR036155">
    <property type="entry name" value="Crypto/Photolyase_N_sf"/>
</dbReference>
<feature type="binding site" evidence="12">
    <location>
        <position position="273"/>
    </location>
    <ligand>
        <name>FAD</name>
        <dbReference type="ChEBI" id="CHEBI:57692"/>
    </ligand>
</feature>
<feature type="site" description="Electron transfer via tryptophanyl radical" evidence="13">
    <location>
        <position position="308"/>
    </location>
</feature>
<keyword evidence="16" id="KW-0456">Lyase</keyword>
<evidence type="ECO:0000256" key="1">
    <source>
        <dbReference type="ARBA" id="ARBA00001932"/>
    </source>
</evidence>
<dbReference type="GO" id="GO:0003677">
    <property type="term" value="F:DNA binding"/>
    <property type="evidence" value="ECO:0007669"/>
    <property type="project" value="TreeGrafter"/>
</dbReference>
<dbReference type="RefSeq" id="WP_008914383.1">
    <property type="nucleotide sequence ID" value="NZ_CM001773.1"/>
</dbReference>
<keyword evidence="17" id="KW-1185">Reference proteome</keyword>
<evidence type="ECO:0000256" key="10">
    <source>
        <dbReference type="ARBA" id="ARBA00059220"/>
    </source>
</evidence>
<evidence type="ECO:0000256" key="5">
    <source>
        <dbReference type="ARBA" id="ARBA00022630"/>
    </source>
</evidence>
<dbReference type="NCBIfam" id="NF007955">
    <property type="entry name" value="PRK10674.1"/>
    <property type="match status" value="1"/>
</dbReference>
<accession>K8WXK2</accession>
<evidence type="ECO:0000256" key="13">
    <source>
        <dbReference type="PIRSR" id="PIRSR602081-2"/>
    </source>
</evidence>
<dbReference type="FunFam" id="1.10.579.10:FF:000003">
    <property type="entry name" value="Deoxyribodipyrimidine photo-lyase"/>
    <property type="match status" value="1"/>
</dbReference>
<dbReference type="PATRIC" id="fig|1141660.3.peg.504"/>
<evidence type="ECO:0000256" key="9">
    <source>
        <dbReference type="ARBA" id="ARBA00033999"/>
    </source>
</evidence>
<dbReference type="GO" id="GO:0009416">
    <property type="term" value="P:response to light stimulus"/>
    <property type="evidence" value="ECO:0007669"/>
    <property type="project" value="TreeGrafter"/>
</dbReference>
<comment type="similarity">
    <text evidence="2">Belongs to the DNA photolyase class-1 family.</text>
</comment>
<dbReference type="Proteomes" id="UP000010290">
    <property type="component" value="Chromosome"/>
</dbReference>
<dbReference type="AlphaFoldDB" id="K8WXK2"/>
<evidence type="ECO:0000256" key="2">
    <source>
        <dbReference type="ARBA" id="ARBA00005862"/>
    </source>
</evidence>
<dbReference type="GO" id="GO:0000719">
    <property type="term" value="P:photoreactive repair"/>
    <property type="evidence" value="ECO:0007669"/>
    <property type="project" value="UniProtKB-ARBA"/>
</dbReference>
<dbReference type="HOGENOM" id="CLU_010348_2_2_6"/>
<comment type="catalytic activity">
    <reaction evidence="9">
        <text>cyclobutadipyrimidine (in DNA) = 2 pyrimidine residues (in DNA).</text>
        <dbReference type="EC" id="4.1.99.3"/>
    </reaction>
</comment>
<comment type="caution">
    <text evidence="16">The sequence shown here is derived from an EMBL/GenBank/DDBJ whole genome shotgun (WGS) entry which is preliminary data.</text>
</comment>
<evidence type="ECO:0000313" key="17">
    <source>
        <dbReference type="Proteomes" id="UP000010290"/>
    </source>
</evidence>
<dbReference type="Gene3D" id="1.10.579.10">
    <property type="entry name" value="DNA Cyclobutane Dipyrimidine Photolyase, subunit A, domain 3"/>
    <property type="match status" value="1"/>
</dbReference>
<sequence>MAKHLVWFRGDLRITDNKALFSACTDPEADVLAVFIATPEQWQKHDTSPRQIAFIHKNLIALRESLAQLGIPLVCQTVPNFSASIQWLSDFAQQQQIDALFFNRQYELNEYKRDRQLISQENSFQIHIFDDALLLPPKSVLNQKGEMYQVYTPFRRAFLSQLTASDFHSLQAPTKRANAIILEENEPLFEHDDIEIAACFPVGESAARQKLRQFCREKAENYQIDRDIPAIEGTSLLSPYLAIGVLSPRQCLNRLLVENPNVLDFPDSGAFCWLNELIWREFYYHLLVAFPHLCRDKPFIAWTNYIHWNTSSADLEAWKKGLTGYPIVDAAMRQLNTLGWMHNRLRMITASFLVKDLLIDWRQGEQYFMQQLIDGTLAANNGGWQWSASTGIDASPWFRIFNPTTQGKKFDPQGEFIRHWLPELQAVPNDCIHTPHEWAEKNQVVLAYPTPIVDHKLARLRTLEAFEAGKKESIASK</sequence>
<evidence type="ECO:0000256" key="7">
    <source>
        <dbReference type="ARBA" id="ARBA00022991"/>
    </source>
</evidence>
<dbReference type="SUPFAM" id="SSF52425">
    <property type="entry name" value="Cryptochrome/photolyase, N-terminal domain"/>
    <property type="match status" value="1"/>
</dbReference>
<feature type="binding site" evidence="12">
    <location>
        <begin position="276"/>
        <end position="283"/>
    </location>
    <ligand>
        <name>FAD</name>
        <dbReference type="ChEBI" id="CHEBI:57692"/>
    </ligand>
</feature>
<comment type="cofactor">
    <cofactor evidence="1">
        <name>(6R)-5,10-methylene-5,6,7,8-tetrahydrofolate</name>
        <dbReference type="ChEBI" id="CHEBI:15636"/>
    </cofactor>
</comment>
<dbReference type="InterPro" id="IPR002081">
    <property type="entry name" value="Cryptochrome/DNA_photolyase_1"/>
</dbReference>
<evidence type="ECO:0000256" key="12">
    <source>
        <dbReference type="PIRSR" id="PIRSR602081-1"/>
    </source>
</evidence>
<dbReference type="PROSITE" id="PS00691">
    <property type="entry name" value="DNA_PHOTOLYASES_1_2"/>
    <property type="match status" value="1"/>
</dbReference>
<proteinExistence type="inferred from homology"/>
<comment type="function">
    <text evidence="10">Involved in repair of UV radiation-induced DNA damage. Catalyzes the light-dependent monomerization (300-600 nm) of cyclobutyl pyrimidine dimers (in cis-syn configuration), which are formed between adjacent bases on the same DNA strand upon exposure to ultraviolet radiation.</text>
</comment>
<dbReference type="GO" id="GO:0071949">
    <property type="term" value="F:FAD binding"/>
    <property type="evidence" value="ECO:0007669"/>
    <property type="project" value="TreeGrafter"/>
</dbReference>
<evidence type="ECO:0000256" key="3">
    <source>
        <dbReference type="ARBA" id="ARBA00013149"/>
    </source>
</evidence>
<feature type="binding site" evidence="12">
    <location>
        <begin position="234"/>
        <end position="238"/>
    </location>
    <ligand>
        <name>FAD</name>
        <dbReference type="ChEBI" id="CHEBI:57692"/>
    </ligand>
</feature>
<evidence type="ECO:0000256" key="6">
    <source>
        <dbReference type="ARBA" id="ARBA00022827"/>
    </source>
</evidence>
<dbReference type="Gene3D" id="3.40.50.620">
    <property type="entry name" value="HUPs"/>
    <property type="match status" value="1"/>
</dbReference>
<dbReference type="OrthoDB" id="9772484at2"/>
<evidence type="ECO:0000313" key="16">
    <source>
        <dbReference type="EMBL" id="EKT60925.1"/>
    </source>
</evidence>
<dbReference type="PANTHER" id="PTHR11455:SF9">
    <property type="entry name" value="CRYPTOCHROME CIRCADIAN CLOCK 5 ISOFORM X1"/>
    <property type="match status" value="1"/>
</dbReference>
<dbReference type="SUPFAM" id="SSF48173">
    <property type="entry name" value="Cryptochrome/photolyase FAD-binding domain"/>
    <property type="match status" value="1"/>
</dbReference>
<dbReference type="EC" id="4.1.99.3" evidence="3"/>
<gene>
    <name evidence="16" type="ORF">OO7_02511</name>
</gene>
<evidence type="ECO:0000256" key="14">
    <source>
        <dbReference type="RuleBase" id="RU004182"/>
    </source>
</evidence>
<comment type="similarity">
    <text evidence="14">Belongs to the DNA photolyase family.</text>
</comment>
<dbReference type="InterPro" id="IPR006050">
    <property type="entry name" value="DNA_photolyase_N"/>
</dbReference>
<dbReference type="PANTHER" id="PTHR11455">
    <property type="entry name" value="CRYPTOCHROME"/>
    <property type="match status" value="1"/>
</dbReference>
<dbReference type="PROSITE" id="PS00394">
    <property type="entry name" value="DNA_PHOTOLYASES_1_1"/>
    <property type="match status" value="1"/>
</dbReference>
<evidence type="ECO:0000256" key="8">
    <source>
        <dbReference type="ARBA" id="ARBA00031671"/>
    </source>
</evidence>
<evidence type="ECO:0000256" key="4">
    <source>
        <dbReference type="ARBA" id="ARBA00014046"/>
    </source>
</evidence>
<feature type="domain" description="Photolyase/cryptochrome alpha/beta" evidence="15">
    <location>
        <begin position="2"/>
        <end position="134"/>
    </location>
</feature>
<dbReference type="Gene3D" id="1.25.40.80">
    <property type="match status" value="1"/>
</dbReference>
<reference evidence="16 17" key="1">
    <citation type="journal article" date="2012" name="BMC Genomics">
        <title>Comparative genomics of bacteria in the genus Providencia isolated from wild Drosophila melanogaster.</title>
        <authorList>
            <person name="Galac M.R."/>
            <person name="Lazzaro B.P."/>
        </authorList>
    </citation>
    <scope>NUCLEOTIDE SEQUENCE [LARGE SCALE GENOMIC DNA]</scope>
    <source>
        <strain evidence="16 17">DSM 19967</strain>
    </source>
</reference>
<dbReference type="InterPro" id="IPR014729">
    <property type="entry name" value="Rossmann-like_a/b/a_fold"/>
</dbReference>
<keyword evidence="5 12" id="KW-0285">Flavoprotein</keyword>
<keyword evidence="7 14" id="KW-0157">Chromophore</keyword>
<organism evidence="16 17">
    <name type="scientific">Providencia sneebia DSM 19967</name>
    <dbReference type="NCBI Taxonomy" id="1141660"/>
    <lineage>
        <taxon>Bacteria</taxon>
        <taxon>Pseudomonadati</taxon>
        <taxon>Pseudomonadota</taxon>
        <taxon>Gammaproteobacteria</taxon>
        <taxon>Enterobacterales</taxon>
        <taxon>Morganellaceae</taxon>
        <taxon>Providencia</taxon>
    </lineage>
</organism>
<comment type="cofactor">
    <cofactor evidence="12">
        <name>FAD</name>
        <dbReference type="ChEBI" id="CHEBI:57692"/>
    </cofactor>
    <text evidence="12">Binds 1 FAD per subunit.</text>
</comment>